<evidence type="ECO:0000313" key="1">
    <source>
        <dbReference type="EMBL" id="EAZ82693.1"/>
    </source>
</evidence>
<reference evidence="1 2" key="1">
    <citation type="journal article" date="2011" name="J. Bacteriol.">
        <title>Complete genome sequence of Algoriphagus sp. PR1, bacterial prey of a colony-forming choanoflagellate.</title>
        <authorList>
            <person name="Alegado R.A."/>
            <person name="Ferriera S."/>
            <person name="Nusbaum C."/>
            <person name="Young S.K."/>
            <person name="Zeng Q."/>
            <person name="Imamovic A."/>
            <person name="Fairclough S.R."/>
            <person name="King N."/>
        </authorList>
    </citation>
    <scope>NUCLEOTIDE SEQUENCE [LARGE SCALE GENOMIC DNA]</scope>
    <source>
        <strain evidence="1 2">PR1</strain>
    </source>
</reference>
<dbReference type="STRING" id="388413.ALPR1_10770"/>
<dbReference type="PROSITE" id="PS51257">
    <property type="entry name" value="PROKAR_LIPOPROTEIN"/>
    <property type="match status" value="1"/>
</dbReference>
<dbReference type="RefSeq" id="WP_008200447.1">
    <property type="nucleotide sequence ID" value="NZ_CM001023.1"/>
</dbReference>
<proteinExistence type="predicted"/>
<dbReference type="HOGENOM" id="CLU_1682926_0_0_10"/>
<gene>
    <name evidence="1" type="ORF">ALPR1_10770</name>
</gene>
<dbReference type="EMBL" id="AAXU02000001">
    <property type="protein sequence ID" value="EAZ82693.1"/>
    <property type="molecule type" value="Genomic_DNA"/>
</dbReference>
<accession>A3HS75</accession>
<name>A3HS75_9BACT</name>
<keyword evidence="2" id="KW-1185">Reference proteome</keyword>
<evidence type="ECO:0008006" key="3">
    <source>
        <dbReference type="Google" id="ProtNLM"/>
    </source>
</evidence>
<dbReference type="OrthoDB" id="825378at2"/>
<evidence type="ECO:0000313" key="2">
    <source>
        <dbReference type="Proteomes" id="UP000003919"/>
    </source>
</evidence>
<comment type="caution">
    <text evidence="1">The sequence shown here is derived from an EMBL/GenBank/DDBJ whole genome shotgun (WGS) entry which is preliminary data.</text>
</comment>
<dbReference type="Proteomes" id="UP000003919">
    <property type="component" value="Unassembled WGS sequence"/>
</dbReference>
<organism evidence="1 2">
    <name type="scientific">Algoriphagus machipongonensis</name>
    <dbReference type="NCBI Taxonomy" id="388413"/>
    <lineage>
        <taxon>Bacteria</taxon>
        <taxon>Pseudomonadati</taxon>
        <taxon>Bacteroidota</taxon>
        <taxon>Cytophagia</taxon>
        <taxon>Cytophagales</taxon>
        <taxon>Cyclobacteriaceae</taxon>
        <taxon>Algoriphagus</taxon>
    </lineage>
</organism>
<sequence length="157" mass="17838">MKLKSIFYFLAICALISCQEKQDVELTPAQAVLGFYEMETSIKNDEYVLTHSLELKAGGFITGKGLIQKKGENIDLGYNYFFTGSFLLNEDVLTVFHESYFQIGDIQKFFDEKNRLVLVQTSTKGSEFLVNANFSELQFICPPDAVCLEESPFKKVK</sequence>
<protein>
    <recommendedName>
        <fullName evidence="3">Lipoprotein</fullName>
    </recommendedName>
</protein>
<dbReference type="AlphaFoldDB" id="A3HS75"/>